<sequence>MKILRMTIDQLELRVRQKGISRLSDIRTATVEVNGRFGYELKESARPITRGELEDLLMQLKLPVSLSQPKDAEVFDTVRD</sequence>
<accession>A0AA96L8G3</accession>
<evidence type="ECO:0000259" key="1">
    <source>
        <dbReference type="Pfam" id="PF04239"/>
    </source>
</evidence>
<reference evidence="2 3" key="1">
    <citation type="submission" date="2022-02" db="EMBL/GenBank/DDBJ databases">
        <title>Paenibacillus sp. MBLB1776 Whole Genome Shotgun Sequencing.</title>
        <authorList>
            <person name="Hwang C.Y."/>
            <person name="Cho E.-S."/>
            <person name="Seo M.-J."/>
        </authorList>
    </citation>
    <scope>NUCLEOTIDE SEQUENCE [LARGE SCALE GENOMIC DNA]</scope>
    <source>
        <strain evidence="2 3">MBLB1776</strain>
    </source>
</reference>
<dbReference type="AlphaFoldDB" id="A0AA96L8G3"/>
<feature type="domain" description="YetF C-terminal" evidence="1">
    <location>
        <begin position="2"/>
        <end position="44"/>
    </location>
</feature>
<gene>
    <name evidence="2" type="ORF">MJA45_15275</name>
</gene>
<dbReference type="EMBL" id="CP130318">
    <property type="protein sequence ID" value="WNQ09009.1"/>
    <property type="molecule type" value="Genomic_DNA"/>
</dbReference>
<keyword evidence="3" id="KW-1185">Reference proteome</keyword>
<protein>
    <submittedName>
        <fullName evidence="2">DUF421 domain-containing protein</fullName>
    </submittedName>
</protein>
<dbReference type="InterPro" id="IPR023090">
    <property type="entry name" value="UPF0702_alpha/beta_dom_sf"/>
</dbReference>
<organism evidence="2 3">
    <name type="scientific">Paenibacillus aurantius</name>
    <dbReference type="NCBI Taxonomy" id="2918900"/>
    <lineage>
        <taxon>Bacteria</taxon>
        <taxon>Bacillati</taxon>
        <taxon>Bacillota</taxon>
        <taxon>Bacilli</taxon>
        <taxon>Bacillales</taxon>
        <taxon>Paenibacillaceae</taxon>
        <taxon>Paenibacillus</taxon>
    </lineage>
</organism>
<evidence type="ECO:0000313" key="2">
    <source>
        <dbReference type="EMBL" id="WNQ09009.1"/>
    </source>
</evidence>
<evidence type="ECO:0000313" key="3">
    <source>
        <dbReference type="Proteomes" id="UP001305702"/>
    </source>
</evidence>
<name>A0AA96L8G3_9BACL</name>
<dbReference type="Gene3D" id="3.30.240.20">
    <property type="entry name" value="bsu07140 like domains"/>
    <property type="match status" value="1"/>
</dbReference>
<proteinExistence type="predicted"/>
<dbReference type="InterPro" id="IPR007353">
    <property type="entry name" value="DUF421"/>
</dbReference>
<dbReference type="Pfam" id="PF04239">
    <property type="entry name" value="DUF421"/>
    <property type="match status" value="1"/>
</dbReference>
<dbReference type="KEGG" id="paun:MJA45_15275"/>
<dbReference type="RefSeq" id="WP_315602776.1">
    <property type="nucleotide sequence ID" value="NZ_CP130318.1"/>
</dbReference>
<dbReference type="Proteomes" id="UP001305702">
    <property type="component" value="Chromosome"/>
</dbReference>